<dbReference type="Proteomes" id="UP000251889">
    <property type="component" value="Unassembled WGS sequence"/>
</dbReference>
<proteinExistence type="predicted"/>
<evidence type="ECO:0000256" key="2">
    <source>
        <dbReference type="PROSITE-ProRule" id="PRU00335"/>
    </source>
</evidence>
<dbReference type="PROSITE" id="PS50977">
    <property type="entry name" value="HTH_TETR_2"/>
    <property type="match status" value="1"/>
</dbReference>
<organism evidence="4 5">
    <name type="scientific">Pseudochryseolinea flava</name>
    <dbReference type="NCBI Taxonomy" id="2059302"/>
    <lineage>
        <taxon>Bacteria</taxon>
        <taxon>Pseudomonadati</taxon>
        <taxon>Bacteroidota</taxon>
        <taxon>Cytophagia</taxon>
        <taxon>Cytophagales</taxon>
        <taxon>Fulvivirgaceae</taxon>
        <taxon>Pseudochryseolinea</taxon>
    </lineage>
</organism>
<accession>A0A364XVK4</accession>
<evidence type="ECO:0000259" key="3">
    <source>
        <dbReference type="PROSITE" id="PS50977"/>
    </source>
</evidence>
<keyword evidence="1 2" id="KW-0238">DNA-binding</keyword>
<sequence length="228" mass="26588">MAIVSFQLNAKLYVRDPQSTQLGQNIIQTSIKMIEKRGFDEFTFKKLGLEIGSPEASIYRYFESKHRLLLYLIDWYWTWLEYRIDFSNNNIKDPITRLSNAIRLLVEPKAFDPNISFVDEARLHRIVNSEFEKTYLTRNVDADNKEGLFLPYNALCNKIASIIKEVNPKYPYPRALISTILLSANHQLYYSDHLPSLTEIKSDSKKKHTDLASFLESLVFNTVNVKIK</sequence>
<evidence type="ECO:0000256" key="1">
    <source>
        <dbReference type="ARBA" id="ARBA00023125"/>
    </source>
</evidence>
<reference evidence="4 5" key="1">
    <citation type="submission" date="2018-06" db="EMBL/GenBank/DDBJ databases">
        <title>Chryseolinea flavus sp. nov., a member of the phylum Bacteroidetes isolated from soil.</title>
        <authorList>
            <person name="Li Y."/>
            <person name="Wang J."/>
        </authorList>
    </citation>
    <scope>NUCLEOTIDE SEQUENCE [LARGE SCALE GENOMIC DNA]</scope>
    <source>
        <strain evidence="4 5">SDU1-6</strain>
    </source>
</reference>
<dbReference type="GO" id="GO:0003677">
    <property type="term" value="F:DNA binding"/>
    <property type="evidence" value="ECO:0007669"/>
    <property type="project" value="UniProtKB-UniRule"/>
</dbReference>
<dbReference type="OrthoDB" id="649282at2"/>
<dbReference type="SUPFAM" id="SSF46689">
    <property type="entry name" value="Homeodomain-like"/>
    <property type="match status" value="1"/>
</dbReference>
<comment type="caution">
    <text evidence="4">The sequence shown here is derived from an EMBL/GenBank/DDBJ whole genome shotgun (WGS) entry which is preliminary data.</text>
</comment>
<protein>
    <submittedName>
        <fullName evidence="4">TetR/AcrR family transcriptional regulator</fullName>
    </submittedName>
</protein>
<dbReference type="Gene3D" id="1.10.357.10">
    <property type="entry name" value="Tetracycline Repressor, domain 2"/>
    <property type="match status" value="1"/>
</dbReference>
<name>A0A364XVK4_9BACT</name>
<dbReference type="Pfam" id="PF00440">
    <property type="entry name" value="TetR_N"/>
    <property type="match status" value="1"/>
</dbReference>
<dbReference type="AlphaFoldDB" id="A0A364XVK4"/>
<dbReference type="InterPro" id="IPR009057">
    <property type="entry name" value="Homeodomain-like_sf"/>
</dbReference>
<feature type="domain" description="HTH tetR-type" evidence="3">
    <location>
        <begin position="20"/>
        <end position="80"/>
    </location>
</feature>
<dbReference type="InterPro" id="IPR001647">
    <property type="entry name" value="HTH_TetR"/>
</dbReference>
<gene>
    <name evidence="4" type="ORF">DQQ10_25165</name>
</gene>
<dbReference type="RefSeq" id="WP_112749705.1">
    <property type="nucleotide sequence ID" value="NZ_QMFY01000021.1"/>
</dbReference>
<evidence type="ECO:0000313" key="5">
    <source>
        <dbReference type="Proteomes" id="UP000251889"/>
    </source>
</evidence>
<evidence type="ECO:0000313" key="4">
    <source>
        <dbReference type="EMBL" id="RAV98159.1"/>
    </source>
</evidence>
<feature type="DNA-binding region" description="H-T-H motif" evidence="2">
    <location>
        <begin position="43"/>
        <end position="62"/>
    </location>
</feature>
<keyword evidence="5" id="KW-1185">Reference proteome</keyword>
<dbReference type="EMBL" id="QMFY01000021">
    <property type="protein sequence ID" value="RAV98159.1"/>
    <property type="molecule type" value="Genomic_DNA"/>
</dbReference>